<comment type="caution">
    <text evidence="2">The sequence shown here is derived from an EMBL/GenBank/DDBJ whole genome shotgun (WGS) entry which is preliminary data.</text>
</comment>
<evidence type="ECO:0000313" key="3">
    <source>
        <dbReference type="Proteomes" id="UP000191154"/>
    </source>
</evidence>
<feature type="transmembrane region" description="Helical" evidence="1">
    <location>
        <begin position="17"/>
        <end position="38"/>
    </location>
</feature>
<organism evidence="2 3">
    <name type="scientific">Clostridium saccharobutylicum</name>
    <dbReference type="NCBI Taxonomy" id="169679"/>
    <lineage>
        <taxon>Bacteria</taxon>
        <taxon>Bacillati</taxon>
        <taxon>Bacillota</taxon>
        <taxon>Clostridia</taxon>
        <taxon>Eubacteriales</taxon>
        <taxon>Clostridiaceae</taxon>
        <taxon>Clostridium</taxon>
    </lineage>
</organism>
<dbReference type="PANTHER" id="PTHR37305">
    <property type="entry name" value="INTEGRAL MEMBRANE PROTEIN-RELATED"/>
    <property type="match status" value="1"/>
</dbReference>
<accession>A0A1S8N611</accession>
<keyword evidence="1" id="KW-0472">Membrane</keyword>
<dbReference type="Proteomes" id="UP000191154">
    <property type="component" value="Unassembled WGS sequence"/>
</dbReference>
<sequence length="251" mass="27730">MINVISSEFYKIFKSKIFYVISIILLAMNVISFVSLLVQKLNSSSKIKEQLVGTGISNYQESYNADFVFYIILIFIAFLITAEYANDSIRQMACHGIARWKLVLGQYIAMSSVITIVLLGFGILNLLSYTVLSQLGKVDVVKFIIMNFGILCMFWGTAGIGTFLSYLLKNGGITIIVSILVVTSSNLIANLLAFLTKNNIFATYNLSSMRKTIIDLTSKSEDVVICSIVFLLIGIAAVLGSSLLFSKRDVD</sequence>
<evidence type="ECO:0000313" key="2">
    <source>
        <dbReference type="EMBL" id="OOM11877.1"/>
    </source>
</evidence>
<feature type="transmembrane region" description="Helical" evidence="1">
    <location>
        <begin position="67"/>
        <end position="86"/>
    </location>
</feature>
<dbReference type="RefSeq" id="WP_077865554.1">
    <property type="nucleotide sequence ID" value="NZ_LZYZ01000004.1"/>
</dbReference>
<name>A0A1S8N611_CLOSA</name>
<dbReference type="AlphaFoldDB" id="A0A1S8N611"/>
<dbReference type="Pfam" id="PF12730">
    <property type="entry name" value="ABC2_membrane_4"/>
    <property type="match status" value="1"/>
</dbReference>
<feature type="transmembrane region" description="Helical" evidence="1">
    <location>
        <begin position="175"/>
        <end position="195"/>
    </location>
</feature>
<evidence type="ECO:0000256" key="1">
    <source>
        <dbReference type="SAM" id="Phobius"/>
    </source>
</evidence>
<dbReference type="PANTHER" id="PTHR37305:SF1">
    <property type="entry name" value="MEMBRANE PROTEIN"/>
    <property type="match status" value="1"/>
</dbReference>
<feature type="transmembrane region" description="Helical" evidence="1">
    <location>
        <begin position="107"/>
        <end position="132"/>
    </location>
</feature>
<feature type="transmembrane region" description="Helical" evidence="1">
    <location>
        <begin position="144"/>
        <end position="168"/>
    </location>
</feature>
<feature type="transmembrane region" description="Helical" evidence="1">
    <location>
        <begin position="223"/>
        <end position="245"/>
    </location>
</feature>
<dbReference type="STRING" id="169679.CSACC_06300"/>
<keyword evidence="1" id="KW-0812">Transmembrane</keyword>
<reference evidence="2 3" key="1">
    <citation type="submission" date="2016-05" db="EMBL/GenBank/DDBJ databases">
        <title>Microbial solvent formation.</title>
        <authorList>
            <person name="Poehlein A."/>
            <person name="Montoya Solano J.D."/>
            <person name="Flitsch S."/>
            <person name="Krabben P."/>
            <person name="Duerre P."/>
            <person name="Daniel R."/>
        </authorList>
    </citation>
    <scope>NUCLEOTIDE SEQUENCE [LARGE SCALE GENOMIC DNA]</scope>
    <source>
        <strain evidence="2 3">L1-8</strain>
    </source>
</reference>
<keyword evidence="1" id="KW-1133">Transmembrane helix</keyword>
<gene>
    <name evidence="2" type="ORF">CLOSAC_23040</name>
</gene>
<protein>
    <submittedName>
        <fullName evidence="2">ABC-2 family transporter protein</fullName>
    </submittedName>
</protein>
<proteinExistence type="predicted"/>
<dbReference type="EMBL" id="LZYZ01000004">
    <property type="protein sequence ID" value="OOM11877.1"/>
    <property type="molecule type" value="Genomic_DNA"/>
</dbReference>